<organism evidence="3 4">
    <name type="scientific">Chryseobacterium culicis</name>
    <dbReference type="NCBI Taxonomy" id="680127"/>
    <lineage>
        <taxon>Bacteria</taxon>
        <taxon>Pseudomonadati</taxon>
        <taxon>Bacteroidota</taxon>
        <taxon>Flavobacteriia</taxon>
        <taxon>Flavobacteriales</taxon>
        <taxon>Weeksellaceae</taxon>
        <taxon>Chryseobacterium group</taxon>
        <taxon>Chryseobacterium</taxon>
    </lineage>
</organism>
<dbReference type="Pfam" id="PF17899">
    <property type="entry name" value="Peptidase_M61_N"/>
    <property type="match status" value="1"/>
</dbReference>
<dbReference type="GO" id="GO:0006508">
    <property type="term" value="P:proteolysis"/>
    <property type="evidence" value="ECO:0007669"/>
    <property type="project" value="UniProtKB-KW"/>
</dbReference>
<keyword evidence="3" id="KW-0645">Protease</keyword>
<feature type="domain" description="Peptidase M61 catalytic" evidence="1">
    <location>
        <begin position="301"/>
        <end position="405"/>
    </location>
</feature>
<evidence type="ECO:0000259" key="2">
    <source>
        <dbReference type="Pfam" id="PF17899"/>
    </source>
</evidence>
<evidence type="ECO:0000259" key="1">
    <source>
        <dbReference type="Pfam" id="PF05299"/>
    </source>
</evidence>
<dbReference type="InterPro" id="IPR040756">
    <property type="entry name" value="Peptidase_M61_N"/>
</dbReference>
<protein>
    <submittedName>
        <fullName evidence="3">Predicted metalloprotease, contains C-terminal PDZ domain</fullName>
    </submittedName>
</protein>
<keyword evidence="3" id="KW-0482">Metalloprotease</keyword>
<dbReference type="STRING" id="680127.SAMN05421593_1281"/>
<dbReference type="InterPro" id="IPR027268">
    <property type="entry name" value="Peptidase_M4/M1_CTD_sf"/>
</dbReference>
<feature type="domain" description="Peptidase M61 N-terminal" evidence="2">
    <location>
        <begin position="28"/>
        <end position="204"/>
    </location>
</feature>
<sequence>MNSLIKLFFVIVILPGLMIAQTHKKNYEYTINLLHMSDDEVRVSFSPPKNNLQQGKFIIPKLVPGFYQAMNFGQYVSDFTATDKNGKKVKTERLDKNSWMVHDLNRVKKISYQVADGWDSLEKESNEARSAGSMFIKDSVFVINYNSLVGYFEEMKDIPYQITITKNKDFYASSALDYKQKNKNTDMVWAKDYRELVDAPVLYAVPDTTWLKIGHTKVLVSFYNKKERNYSKTIAREIENILKNQQDYLGGTLPVNKYAFLIYYESSHENGYLGDGLEHSHSTVCLYRSGDMKFIPHALNRVASHEFFHVVTPLNIHSGEIQHYDFLNPVMSEHLWLYEGMTEYATIHMPIKQKMISLEDFEKSLEEKIKGMKSFDNTLSFTEMSKKSMERQDQYMNFYMKGALLGLCLDIRLRELSNGKIGTQDLMQMLMKKYGAGKYFNDDELFDEITKITFPEIRTFFRDYIEGTKPVPLKEYLEKAGFNYDETTGKVTSLPNPDAKQLALRKAWINQ</sequence>
<evidence type="ECO:0000313" key="4">
    <source>
        <dbReference type="Proteomes" id="UP000198561"/>
    </source>
</evidence>
<dbReference type="AlphaFoldDB" id="A0A1H6H748"/>
<dbReference type="OrthoDB" id="9778516at2"/>
<keyword evidence="3" id="KW-0378">Hydrolase</keyword>
<dbReference type="RefSeq" id="WP_089690424.1">
    <property type="nucleotide sequence ID" value="NZ_FNWQ01000001.1"/>
</dbReference>
<dbReference type="Proteomes" id="UP000198561">
    <property type="component" value="Unassembled WGS sequence"/>
</dbReference>
<accession>A0A1H6H748</accession>
<dbReference type="InterPro" id="IPR007963">
    <property type="entry name" value="Peptidase_M61_catalytic"/>
</dbReference>
<proteinExistence type="predicted"/>
<dbReference type="GO" id="GO:0008237">
    <property type="term" value="F:metallopeptidase activity"/>
    <property type="evidence" value="ECO:0007669"/>
    <property type="project" value="UniProtKB-KW"/>
</dbReference>
<gene>
    <name evidence="3" type="ORF">SAMN05421593_1281</name>
</gene>
<reference evidence="3 4" key="1">
    <citation type="submission" date="2016-10" db="EMBL/GenBank/DDBJ databases">
        <authorList>
            <person name="de Groot N.N."/>
        </authorList>
    </citation>
    <scope>NUCLEOTIDE SEQUENCE [LARGE SCALE GENOMIC DNA]</scope>
    <source>
        <strain evidence="3 4">DSM 23031</strain>
    </source>
</reference>
<dbReference type="Gene3D" id="2.60.40.3650">
    <property type="match status" value="1"/>
</dbReference>
<dbReference type="EMBL" id="FNWQ01000001">
    <property type="protein sequence ID" value="SEH30104.1"/>
    <property type="molecule type" value="Genomic_DNA"/>
</dbReference>
<dbReference type="Pfam" id="PF05299">
    <property type="entry name" value="Peptidase_M61"/>
    <property type="match status" value="1"/>
</dbReference>
<evidence type="ECO:0000313" key="3">
    <source>
        <dbReference type="EMBL" id="SEH30104.1"/>
    </source>
</evidence>
<name>A0A1H6H748_CHRCI</name>
<dbReference type="Gene3D" id="1.10.390.10">
    <property type="entry name" value="Neutral Protease Domain 2"/>
    <property type="match status" value="1"/>
</dbReference>
<dbReference type="SUPFAM" id="SSF55486">
    <property type="entry name" value="Metalloproteases ('zincins'), catalytic domain"/>
    <property type="match status" value="1"/>
</dbReference>